<dbReference type="AlphaFoldDB" id="A0AAN1WFE0"/>
<name>A0AAN1WFE0_9GAMM</name>
<evidence type="ECO:0000313" key="3">
    <source>
        <dbReference type="EMBL" id="BCD96592.1"/>
    </source>
</evidence>
<evidence type="ECO:0000256" key="1">
    <source>
        <dbReference type="SAM" id="MobiDB-lite"/>
    </source>
</evidence>
<feature type="compositionally biased region" description="Basic and acidic residues" evidence="1">
    <location>
        <begin position="54"/>
        <end position="73"/>
    </location>
</feature>
<dbReference type="KEGG" id="marq:MARGE09_P0792"/>
<organism evidence="3 4">
    <name type="scientific">Marinagarivorans cellulosilyticus</name>
    <dbReference type="NCBI Taxonomy" id="2721545"/>
    <lineage>
        <taxon>Bacteria</taxon>
        <taxon>Pseudomonadati</taxon>
        <taxon>Pseudomonadota</taxon>
        <taxon>Gammaproteobacteria</taxon>
        <taxon>Cellvibrionales</taxon>
        <taxon>Cellvibrionaceae</taxon>
        <taxon>Marinagarivorans</taxon>
    </lineage>
</organism>
<gene>
    <name evidence="3" type="ORF">MARGE09_P0792</name>
</gene>
<sequence length="73" mass="8091">MISCRRASELSSLAQDQPLTLSQKMQMKTHLLMCRACRNFSKNMGSLTNAMEAFRGDGEKPSGRSAKPEKNKG</sequence>
<protein>
    <recommendedName>
        <fullName evidence="2">Putative zinc-finger domain-containing protein</fullName>
    </recommendedName>
</protein>
<feature type="domain" description="Putative zinc-finger" evidence="2">
    <location>
        <begin position="4"/>
        <end position="38"/>
    </location>
</feature>
<accession>A0AAN1WFE0</accession>
<reference evidence="3 4" key="1">
    <citation type="journal article" date="2022" name="IScience">
        <title>An ultrasensitive nanofiber-based assay for enzymatic hydrolysis and deep-sea microbial degradation of cellulose.</title>
        <authorList>
            <person name="Tsudome M."/>
            <person name="Tachioka M."/>
            <person name="Miyazaki M."/>
            <person name="Uchimura K."/>
            <person name="Tsuda M."/>
            <person name="Takaki Y."/>
            <person name="Deguchi S."/>
        </authorList>
    </citation>
    <scope>NUCLEOTIDE SEQUENCE [LARGE SCALE GENOMIC DNA]</scope>
    <source>
        <strain evidence="3 4">GE09</strain>
    </source>
</reference>
<dbReference type="RefSeq" id="WP_236986086.1">
    <property type="nucleotide sequence ID" value="NZ_AP023086.1"/>
</dbReference>
<dbReference type="Proteomes" id="UP001320119">
    <property type="component" value="Chromosome"/>
</dbReference>
<evidence type="ECO:0000259" key="2">
    <source>
        <dbReference type="Pfam" id="PF13490"/>
    </source>
</evidence>
<keyword evidence="4" id="KW-1185">Reference proteome</keyword>
<evidence type="ECO:0000313" key="4">
    <source>
        <dbReference type="Proteomes" id="UP001320119"/>
    </source>
</evidence>
<feature type="region of interest" description="Disordered" evidence="1">
    <location>
        <begin position="51"/>
        <end position="73"/>
    </location>
</feature>
<dbReference type="Pfam" id="PF13490">
    <property type="entry name" value="zf-HC2"/>
    <property type="match status" value="1"/>
</dbReference>
<dbReference type="InterPro" id="IPR027383">
    <property type="entry name" value="Znf_put"/>
</dbReference>
<proteinExistence type="predicted"/>
<dbReference type="EMBL" id="AP023086">
    <property type="protein sequence ID" value="BCD96592.1"/>
    <property type="molecule type" value="Genomic_DNA"/>
</dbReference>